<proteinExistence type="inferred from homology"/>
<sequence length="428" mass="46031">MKRRTFLGGAMAVAVVGHGSSALAQQPPIKIGMSMPQTGGLAGGGKASLLGIEIWRDDVNAKGGLLGRKVELVVYDDKSSASETPAIYAKLVDVDKVDLLFAPYATVPTAPIMPFVKQRGLLLMGNFSFQVNSKVGHDMWFNNAPWGPADSWAASFLDLAQKAGGKNMALLTADQEFAQNLALTARDVAKKRNIPIVFDQVYPPNTVEFSSIIRALKAAKPDIVYVASYPPDSAGILRAVNEIGIGDSVKIFGGGMVGLQFAAVMSNLGSLLNGVVNYNTWLPEKSMYFDGTKEFFDKYTKRAVEAKVDPLGYYLAPFGYAMGQMIEAAVGATKSLDQKGIAKYLRENEHKTIVGSIAFSADGERKETATLQAQFRGVKDKDIEQFRSSGRQVILFPDKLKTGELISPFEAARNLGLVAFPAQGQGGT</sequence>
<evidence type="ECO:0000259" key="6">
    <source>
        <dbReference type="Pfam" id="PF13458"/>
    </source>
</evidence>
<dbReference type="InterPro" id="IPR051010">
    <property type="entry name" value="BCAA_transport"/>
</dbReference>
<dbReference type="InterPro" id="IPR028082">
    <property type="entry name" value="Peripla_BP_I"/>
</dbReference>
<protein>
    <submittedName>
        <fullName evidence="7">Branched-chain amino acid ABC transporter substrate-binding protein</fullName>
    </submittedName>
</protein>
<reference evidence="7 8" key="1">
    <citation type="submission" date="2014-03" db="EMBL/GenBank/DDBJ databases">
        <title>Bradyrhizobium valentinum sp. nov., isolated from effective nodules of Lupinus mariae-josephae, a lupine endemic of basic-lime soils in Eastern Spain.</title>
        <authorList>
            <person name="Duran D."/>
            <person name="Rey L."/>
            <person name="Navarro A."/>
            <person name="Busquets A."/>
            <person name="Imperial J."/>
            <person name="Ruiz-Argueso T."/>
        </authorList>
    </citation>
    <scope>NUCLEOTIDE SEQUENCE [LARGE SCALE GENOMIC DNA]</scope>
    <source>
        <strain evidence="7 8">Ro19</strain>
    </source>
</reference>
<dbReference type="PANTHER" id="PTHR30483">
    <property type="entry name" value="LEUCINE-SPECIFIC-BINDING PROTEIN"/>
    <property type="match status" value="1"/>
</dbReference>
<dbReference type="Pfam" id="PF13458">
    <property type="entry name" value="Peripla_BP_6"/>
    <property type="match status" value="1"/>
</dbReference>
<feature type="chain" id="PRO_5006445248" evidence="5">
    <location>
        <begin position="25"/>
        <end position="428"/>
    </location>
</feature>
<accession>A0A0R3NCB5</accession>
<dbReference type="CDD" id="cd06338">
    <property type="entry name" value="PBP1_ABC_ligand_binding-like"/>
    <property type="match status" value="1"/>
</dbReference>
<evidence type="ECO:0000313" key="7">
    <source>
        <dbReference type="EMBL" id="KRR30008.1"/>
    </source>
</evidence>
<keyword evidence="4" id="KW-0029">Amino-acid transport</keyword>
<keyword evidence="3 5" id="KW-0732">Signal</keyword>
<dbReference type="SUPFAM" id="SSF53822">
    <property type="entry name" value="Periplasmic binding protein-like I"/>
    <property type="match status" value="1"/>
</dbReference>
<gene>
    <name evidence="7" type="ORF">CQ13_14485</name>
</gene>
<dbReference type="GO" id="GO:0006865">
    <property type="term" value="P:amino acid transport"/>
    <property type="evidence" value="ECO:0007669"/>
    <property type="project" value="UniProtKB-KW"/>
</dbReference>
<evidence type="ECO:0000256" key="2">
    <source>
        <dbReference type="ARBA" id="ARBA00022448"/>
    </source>
</evidence>
<keyword evidence="2" id="KW-0813">Transport</keyword>
<dbReference type="RefSeq" id="WP_057841534.1">
    <property type="nucleotide sequence ID" value="NZ_LLYA01000002.1"/>
</dbReference>
<feature type="signal peptide" evidence="5">
    <location>
        <begin position="1"/>
        <end position="24"/>
    </location>
</feature>
<feature type="domain" description="Leucine-binding protein" evidence="6">
    <location>
        <begin position="28"/>
        <end position="373"/>
    </location>
</feature>
<evidence type="ECO:0000256" key="1">
    <source>
        <dbReference type="ARBA" id="ARBA00010062"/>
    </source>
</evidence>
<dbReference type="InterPro" id="IPR000709">
    <property type="entry name" value="Leu_Ile_Val-bd"/>
</dbReference>
<organism evidence="7 8">
    <name type="scientific">Bradyrhizobium retamae</name>
    <dbReference type="NCBI Taxonomy" id="1300035"/>
    <lineage>
        <taxon>Bacteria</taxon>
        <taxon>Pseudomonadati</taxon>
        <taxon>Pseudomonadota</taxon>
        <taxon>Alphaproteobacteria</taxon>
        <taxon>Hyphomicrobiales</taxon>
        <taxon>Nitrobacteraceae</taxon>
        <taxon>Bradyrhizobium</taxon>
    </lineage>
</organism>
<dbReference type="AlphaFoldDB" id="A0A0R3NCB5"/>
<dbReference type="Gene3D" id="3.40.50.2300">
    <property type="match status" value="2"/>
</dbReference>
<dbReference type="Proteomes" id="UP000052023">
    <property type="component" value="Unassembled WGS sequence"/>
</dbReference>
<name>A0A0R3NCB5_9BRAD</name>
<dbReference type="OrthoDB" id="5415167at2"/>
<dbReference type="PANTHER" id="PTHR30483:SF6">
    <property type="entry name" value="PERIPLASMIC BINDING PROTEIN OF ABC TRANSPORTER FOR NATURAL AMINO ACIDS"/>
    <property type="match status" value="1"/>
</dbReference>
<keyword evidence="8" id="KW-1185">Reference proteome</keyword>
<comment type="similarity">
    <text evidence="1">Belongs to the leucine-binding protein family.</text>
</comment>
<dbReference type="PRINTS" id="PR00337">
    <property type="entry name" value="LEUILEVALBP"/>
</dbReference>
<evidence type="ECO:0000313" key="8">
    <source>
        <dbReference type="Proteomes" id="UP000052023"/>
    </source>
</evidence>
<dbReference type="InterPro" id="IPR028081">
    <property type="entry name" value="Leu-bd"/>
</dbReference>
<comment type="caution">
    <text evidence="7">The sequence shown here is derived from an EMBL/GenBank/DDBJ whole genome shotgun (WGS) entry which is preliminary data.</text>
</comment>
<dbReference type="EMBL" id="LLYA01000002">
    <property type="protein sequence ID" value="KRR30008.1"/>
    <property type="molecule type" value="Genomic_DNA"/>
</dbReference>
<evidence type="ECO:0000256" key="4">
    <source>
        <dbReference type="ARBA" id="ARBA00022970"/>
    </source>
</evidence>
<evidence type="ECO:0000256" key="5">
    <source>
        <dbReference type="SAM" id="SignalP"/>
    </source>
</evidence>
<evidence type="ECO:0000256" key="3">
    <source>
        <dbReference type="ARBA" id="ARBA00022729"/>
    </source>
</evidence>